<organism evidence="9 10">
    <name type="scientific">Piscinibacter sakaiensis</name>
    <name type="common">Ideonella sakaiensis</name>
    <dbReference type="NCBI Taxonomy" id="1547922"/>
    <lineage>
        <taxon>Bacteria</taxon>
        <taxon>Pseudomonadati</taxon>
        <taxon>Pseudomonadota</taxon>
        <taxon>Betaproteobacteria</taxon>
        <taxon>Burkholderiales</taxon>
        <taxon>Sphaerotilaceae</taxon>
        <taxon>Piscinibacter</taxon>
    </lineage>
</organism>
<gene>
    <name evidence="9" type="ORF">ISF6_4721</name>
</gene>
<evidence type="ECO:0000259" key="8">
    <source>
        <dbReference type="Pfam" id="PF02470"/>
    </source>
</evidence>
<keyword evidence="3" id="KW-0997">Cell inner membrane</keyword>
<proteinExistence type="predicted"/>
<feature type="region of interest" description="Disordered" evidence="7">
    <location>
        <begin position="588"/>
        <end position="629"/>
    </location>
</feature>
<dbReference type="Proteomes" id="UP000037660">
    <property type="component" value="Unassembled WGS sequence"/>
</dbReference>
<dbReference type="PANTHER" id="PTHR30462">
    <property type="entry name" value="INTERMEMBRANE TRANSPORT PROTEIN PQIB-RELATED"/>
    <property type="match status" value="1"/>
</dbReference>
<keyword evidence="5" id="KW-1133">Transmembrane helix</keyword>
<evidence type="ECO:0000256" key="4">
    <source>
        <dbReference type="ARBA" id="ARBA00022692"/>
    </source>
</evidence>
<feature type="domain" description="Mce/MlaD" evidence="8">
    <location>
        <begin position="155"/>
        <end position="212"/>
    </location>
</feature>
<evidence type="ECO:0000256" key="7">
    <source>
        <dbReference type="SAM" id="MobiDB-lite"/>
    </source>
</evidence>
<dbReference type="EMBL" id="BBYR01000007">
    <property type="protein sequence ID" value="GAP34546.1"/>
    <property type="molecule type" value="Genomic_DNA"/>
</dbReference>
<evidence type="ECO:0000256" key="6">
    <source>
        <dbReference type="ARBA" id="ARBA00023136"/>
    </source>
</evidence>
<dbReference type="OrthoDB" id="9806984at2"/>
<evidence type="ECO:0000256" key="1">
    <source>
        <dbReference type="ARBA" id="ARBA00004533"/>
    </source>
</evidence>
<keyword evidence="10" id="KW-1185">Reference proteome</keyword>
<keyword evidence="4" id="KW-0812">Transmembrane</keyword>
<keyword evidence="2" id="KW-1003">Cell membrane</keyword>
<evidence type="ECO:0000256" key="2">
    <source>
        <dbReference type="ARBA" id="ARBA00022475"/>
    </source>
</evidence>
<evidence type="ECO:0000256" key="5">
    <source>
        <dbReference type="ARBA" id="ARBA00022989"/>
    </source>
</evidence>
<keyword evidence="6" id="KW-0472">Membrane</keyword>
<dbReference type="InterPro" id="IPR003399">
    <property type="entry name" value="Mce/MlaD"/>
</dbReference>
<accession>A0A0K8NVY4</accession>
<dbReference type="RefSeq" id="WP_054018646.1">
    <property type="nucleotide sequence ID" value="NZ_BBYR01000007.1"/>
</dbReference>
<dbReference type="PANTHER" id="PTHR30462:SF0">
    <property type="entry name" value="INTERMEMBRANE TRANSPORT PROTEIN YEBT"/>
    <property type="match status" value="1"/>
</dbReference>
<feature type="region of interest" description="Disordered" evidence="7">
    <location>
        <begin position="353"/>
        <end position="397"/>
    </location>
</feature>
<dbReference type="STRING" id="1547922.ISF6_4721"/>
<sequence length="629" mass="66392">MPRVAPPNRTRLSLVWLVPLLALVVGGWLLVRSVLATGPRIEIEFATAEGLEAGKTEVRYKEVVIGRVTAVQLRADRQKVVVSVQLDRSAAGVARQDTQFWVVRPRIGTAGVSGLGTLFSGAYIGVDAGVSEEEREQFVGLEAPPFMLRGEPGGSFVLVAENLGSLEVGSPVSYRRTRVGRVVGYQLDPARDELSVKIFVDAPYHTLVTPQTRFWNSSGIDVSLNANGLTLDTQTLSSILAGGVSFERLPNSGPAQAAADGSRFVLFEDRKSALAPPFGQPVPVRMVFDQSVRGLVVGAPVDFLGLDIGTVRSIQLQRTVRRGRVPVEVTADIYPLRLGNLRGALLRSVAEGTPTGGAEAAGAAASRPRGAAAAPAPARPPASAASGAGGPAAAEEPGEASVVRRLVDEGIRAQLRTGNLLTGQLFVALDFFRPSAAVPDAKPAAAPGSRAARRAERRARAEAAAVARAEADGIVTIPTQAGTLSELQPQVAEIVEKINRIPFDEIGRGLQGTLGRANDTIARLTPEAQQALAGVTATLNRAQASLDRLDRNLLDESAPVQRQTEQALAEVQRAAAALRVLADYLQRNPETLLRGKPPDAPLEPAPRRPRSAEVPAAAPPPADPRPRSP</sequence>
<evidence type="ECO:0000256" key="3">
    <source>
        <dbReference type="ARBA" id="ARBA00022519"/>
    </source>
</evidence>
<feature type="domain" description="Mce/MlaD" evidence="8">
    <location>
        <begin position="281"/>
        <end position="431"/>
    </location>
</feature>
<protein>
    <submittedName>
        <fullName evidence="9">Paraquat-inducible protein B</fullName>
    </submittedName>
</protein>
<comment type="caution">
    <text evidence="9">The sequence shown here is derived from an EMBL/GenBank/DDBJ whole genome shotgun (WGS) entry which is preliminary data.</text>
</comment>
<dbReference type="AlphaFoldDB" id="A0A0K8NVY4"/>
<name>A0A0K8NVY4_PISS1</name>
<reference evidence="9 10" key="2">
    <citation type="journal article" date="2016" name="Science">
        <title>A bacterium that degrades and assimilates poly(ethylene terephthalate).</title>
        <authorList>
            <person name="Yoshida S."/>
            <person name="Hiraga K."/>
            <person name="Takehana T."/>
            <person name="Taniguchi I."/>
            <person name="Yamaji H."/>
            <person name="Maeda Y."/>
            <person name="Toyohara K."/>
            <person name="Miyamoto K."/>
            <person name="Kimura Y."/>
            <person name="Oda K."/>
        </authorList>
    </citation>
    <scope>NUCLEOTIDE SEQUENCE [LARGE SCALE GENOMIC DNA]</scope>
    <source>
        <strain evidence="10">NBRC 110686 / TISTR 2288 / 201-F6</strain>
    </source>
</reference>
<feature type="compositionally biased region" description="Low complexity" evidence="7">
    <location>
        <begin position="353"/>
        <end position="395"/>
    </location>
</feature>
<dbReference type="GO" id="GO:0005886">
    <property type="term" value="C:plasma membrane"/>
    <property type="evidence" value="ECO:0007669"/>
    <property type="project" value="UniProtKB-SubCell"/>
</dbReference>
<reference evidence="10" key="1">
    <citation type="submission" date="2015-07" db="EMBL/GenBank/DDBJ databases">
        <title>Discovery of a poly(ethylene terephthalate assimilation.</title>
        <authorList>
            <person name="Yoshida S."/>
            <person name="Hiraga K."/>
            <person name="Takehana T."/>
            <person name="Taniguchi I."/>
            <person name="Yamaji H."/>
            <person name="Maeda Y."/>
            <person name="Toyohara K."/>
            <person name="Miyamoto K."/>
            <person name="Kimura Y."/>
            <person name="Oda K."/>
        </authorList>
    </citation>
    <scope>NUCLEOTIDE SEQUENCE [LARGE SCALE GENOMIC DNA]</scope>
    <source>
        <strain evidence="10">NBRC 110686 / TISTR 2288 / 201-F6</strain>
    </source>
</reference>
<comment type="subcellular location">
    <subcellularLocation>
        <location evidence="1">Cell inner membrane</location>
    </subcellularLocation>
</comment>
<evidence type="ECO:0000313" key="10">
    <source>
        <dbReference type="Proteomes" id="UP000037660"/>
    </source>
</evidence>
<feature type="domain" description="Mce/MlaD" evidence="8">
    <location>
        <begin position="38"/>
        <end position="129"/>
    </location>
</feature>
<dbReference type="InterPro" id="IPR051800">
    <property type="entry name" value="PqiA-PqiB_transport"/>
</dbReference>
<evidence type="ECO:0000313" key="9">
    <source>
        <dbReference type="EMBL" id="GAP34546.1"/>
    </source>
</evidence>
<dbReference type="Pfam" id="PF02470">
    <property type="entry name" value="MlaD"/>
    <property type="match status" value="3"/>
</dbReference>